<organism evidence="3 4">
    <name type="scientific">Streptomyces phaeolivaceus</name>
    <dbReference type="NCBI Taxonomy" id="2653200"/>
    <lineage>
        <taxon>Bacteria</taxon>
        <taxon>Bacillati</taxon>
        <taxon>Actinomycetota</taxon>
        <taxon>Actinomycetes</taxon>
        <taxon>Kitasatosporales</taxon>
        <taxon>Streptomycetaceae</taxon>
        <taxon>Streptomyces</taxon>
    </lineage>
</organism>
<evidence type="ECO:0000256" key="1">
    <source>
        <dbReference type="SAM" id="MobiDB-lite"/>
    </source>
</evidence>
<feature type="region of interest" description="Disordered" evidence="1">
    <location>
        <begin position="47"/>
        <end position="67"/>
    </location>
</feature>
<reference evidence="3 4" key="1">
    <citation type="submission" date="2019-10" db="EMBL/GenBank/DDBJ databases">
        <title>Streptomyces sp. strain GY16 isolated from leaves of Broussonetia papyrifera.</title>
        <authorList>
            <person name="Mo P."/>
        </authorList>
    </citation>
    <scope>NUCLEOTIDE SEQUENCE [LARGE SCALE GENOMIC DNA]</scope>
    <source>
        <strain evidence="3 4">GY16</strain>
    </source>
</reference>
<feature type="compositionally biased region" description="Low complexity" evidence="1">
    <location>
        <begin position="57"/>
        <end position="67"/>
    </location>
</feature>
<name>A0A5P8K7Q4_9ACTN</name>
<sequence length="67" mass="7127">MASKGRPGMHYRRGGWVKNPTPKKKSGAWIAAAVVVVLLYGWLNGCINGDSKDDSSPKPAASSSVNR</sequence>
<evidence type="ECO:0000313" key="3">
    <source>
        <dbReference type="EMBL" id="QFQ99353.1"/>
    </source>
</evidence>
<feature type="compositionally biased region" description="Basic residues" evidence="1">
    <location>
        <begin position="7"/>
        <end position="23"/>
    </location>
</feature>
<protein>
    <submittedName>
        <fullName evidence="3">Uncharacterized protein</fullName>
    </submittedName>
</protein>
<keyword evidence="4" id="KW-1185">Reference proteome</keyword>
<accession>A0A5P8K7Q4</accession>
<keyword evidence="2" id="KW-0472">Membrane</keyword>
<dbReference type="RefSeq" id="WP_152170776.1">
    <property type="nucleotide sequence ID" value="NZ_CP045096.1"/>
</dbReference>
<feature type="region of interest" description="Disordered" evidence="1">
    <location>
        <begin position="1"/>
        <end position="23"/>
    </location>
</feature>
<keyword evidence="2" id="KW-0812">Transmembrane</keyword>
<keyword evidence="2" id="KW-1133">Transmembrane helix</keyword>
<proteinExistence type="predicted"/>
<dbReference type="AlphaFoldDB" id="A0A5P8K7Q4"/>
<dbReference type="EMBL" id="CP045096">
    <property type="protein sequence ID" value="QFQ99353.1"/>
    <property type="molecule type" value="Genomic_DNA"/>
</dbReference>
<gene>
    <name evidence="3" type="ORF">F9278_27985</name>
</gene>
<dbReference type="KEGG" id="sphv:F9278_27985"/>
<evidence type="ECO:0000256" key="2">
    <source>
        <dbReference type="SAM" id="Phobius"/>
    </source>
</evidence>
<dbReference type="Proteomes" id="UP000327294">
    <property type="component" value="Chromosome"/>
</dbReference>
<evidence type="ECO:0000313" key="4">
    <source>
        <dbReference type="Proteomes" id="UP000327294"/>
    </source>
</evidence>
<feature type="transmembrane region" description="Helical" evidence="2">
    <location>
        <begin position="26"/>
        <end position="43"/>
    </location>
</feature>